<dbReference type="Pfam" id="PF04082">
    <property type="entry name" value="Fungal_trans"/>
    <property type="match status" value="1"/>
</dbReference>
<dbReference type="GO" id="GO:0000981">
    <property type="term" value="F:DNA-binding transcription factor activity, RNA polymerase II-specific"/>
    <property type="evidence" value="ECO:0007669"/>
    <property type="project" value="InterPro"/>
</dbReference>
<dbReference type="GeneID" id="63756845"/>
<dbReference type="InterPro" id="IPR036864">
    <property type="entry name" value="Zn2-C6_fun-type_DNA-bd_sf"/>
</dbReference>
<feature type="compositionally biased region" description="Polar residues" evidence="7">
    <location>
        <begin position="463"/>
        <end position="473"/>
    </location>
</feature>
<dbReference type="Pfam" id="PF00172">
    <property type="entry name" value="Zn_clus"/>
    <property type="match status" value="1"/>
</dbReference>
<organism evidence="9 10">
    <name type="scientific">Aspergillus sydowii CBS 593.65</name>
    <dbReference type="NCBI Taxonomy" id="1036612"/>
    <lineage>
        <taxon>Eukaryota</taxon>
        <taxon>Fungi</taxon>
        <taxon>Dikarya</taxon>
        <taxon>Ascomycota</taxon>
        <taxon>Pezizomycotina</taxon>
        <taxon>Eurotiomycetes</taxon>
        <taxon>Eurotiomycetidae</taxon>
        <taxon>Eurotiales</taxon>
        <taxon>Aspergillaceae</taxon>
        <taxon>Aspergillus</taxon>
        <taxon>Aspergillus subgen. Nidulantes</taxon>
    </lineage>
</organism>
<comment type="subcellular location">
    <subcellularLocation>
        <location evidence="1">Nucleus</location>
    </subcellularLocation>
</comment>
<dbReference type="OrthoDB" id="424974at2759"/>
<evidence type="ECO:0000256" key="2">
    <source>
        <dbReference type="ARBA" id="ARBA00022723"/>
    </source>
</evidence>
<dbReference type="Proteomes" id="UP000184356">
    <property type="component" value="Unassembled WGS sequence"/>
</dbReference>
<evidence type="ECO:0000256" key="1">
    <source>
        <dbReference type="ARBA" id="ARBA00004123"/>
    </source>
</evidence>
<dbReference type="STRING" id="1036612.A0A1L9T328"/>
<reference evidence="10" key="1">
    <citation type="journal article" date="2017" name="Genome Biol.">
        <title>Comparative genomics reveals high biological diversity and specific adaptations in the industrially and medically important fungal genus Aspergillus.</title>
        <authorList>
            <person name="de Vries R.P."/>
            <person name="Riley R."/>
            <person name="Wiebenga A."/>
            <person name="Aguilar-Osorio G."/>
            <person name="Amillis S."/>
            <person name="Uchima C.A."/>
            <person name="Anderluh G."/>
            <person name="Asadollahi M."/>
            <person name="Askin M."/>
            <person name="Barry K."/>
            <person name="Battaglia E."/>
            <person name="Bayram O."/>
            <person name="Benocci T."/>
            <person name="Braus-Stromeyer S.A."/>
            <person name="Caldana C."/>
            <person name="Canovas D."/>
            <person name="Cerqueira G.C."/>
            <person name="Chen F."/>
            <person name="Chen W."/>
            <person name="Choi C."/>
            <person name="Clum A."/>
            <person name="Dos Santos R.A."/>
            <person name="Damasio A.R."/>
            <person name="Diallinas G."/>
            <person name="Emri T."/>
            <person name="Fekete E."/>
            <person name="Flipphi M."/>
            <person name="Freyberg S."/>
            <person name="Gallo A."/>
            <person name="Gournas C."/>
            <person name="Habgood R."/>
            <person name="Hainaut M."/>
            <person name="Harispe M.L."/>
            <person name="Henrissat B."/>
            <person name="Hilden K.S."/>
            <person name="Hope R."/>
            <person name="Hossain A."/>
            <person name="Karabika E."/>
            <person name="Karaffa L."/>
            <person name="Karanyi Z."/>
            <person name="Krasevec N."/>
            <person name="Kuo A."/>
            <person name="Kusch H."/>
            <person name="LaButti K."/>
            <person name="Lagendijk E.L."/>
            <person name="Lapidus A."/>
            <person name="Levasseur A."/>
            <person name="Lindquist E."/>
            <person name="Lipzen A."/>
            <person name="Logrieco A.F."/>
            <person name="MacCabe A."/>
            <person name="Maekelae M.R."/>
            <person name="Malavazi I."/>
            <person name="Melin P."/>
            <person name="Meyer V."/>
            <person name="Mielnichuk N."/>
            <person name="Miskei M."/>
            <person name="Molnar A.P."/>
            <person name="Mule G."/>
            <person name="Ngan C.Y."/>
            <person name="Orejas M."/>
            <person name="Orosz E."/>
            <person name="Ouedraogo J.P."/>
            <person name="Overkamp K.M."/>
            <person name="Park H.-S."/>
            <person name="Perrone G."/>
            <person name="Piumi F."/>
            <person name="Punt P.J."/>
            <person name="Ram A.F."/>
            <person name="Ramon A."/>
            <person name="Rauscher S."/>
            <person name="Record E."/>
            <person name="Riano-Pachon D.M."/>
            <person name="Robert V."/>
            <person name="Roehrig J."/>
            <person name="Ruller R."/>
            <person name="Salamov A."/>
            <person name="Salih N.S."/>
            <person name="Samson R.A."/>
            <person name="Sandor E."/>
            <person name="Sanguinetti M."/>
            <person name="Schuetze T."/>
            <person name="Sepcic K."/>
            <person name="Shelest E."/>
            <person name="Sherlock G."/>
            <person name="Sophianopoulou V."/>
            <person name="Squina F.M."/>
            <person name="Sun H."/>
            <person name="Susca A."/>
            <person name="Todd R.B."/>
            <person name="Tsang A."/>
            <person name="Unkles S.E."/>
            <person name="van de Wiele N."/>
            <person name="van Rossen-Uffink D."/>
            <person name="Oliveira J.V."/>
            <person name="Vesth T.C."/>
            <person name="Visser J."/>
            <person name="Yu J.-H."/>
            <person name="Zhou M."/>
            <person name="Andersen M.R."/>
            <person name="Archer D.B."/>
            <person name="Baker S.E."/>
            <person name="Benoit I."/>
            <person name="Brakhage A.A."/>
            <person name="Braus G.H."/>
            <person name="Fischer R."/>
            <person name="Frisvad J.C."/>
            <person name="Goldman G.H."/>
            <person name="Houbraken J."/>
            <person name="Oakley B."/>
            <person name="Pocsi I."/>
            <person name="Scazzocchio C."/>
            <person name="Seiboth B."/>
            <person name="vanKuyk P.A."/>
            <person name="Wortman J."/>
            <person name="Dyer P.S."/>
            <person name="Grigoriev I.V."/>
        </authorList>
    </citation>
    <scope>NUCLEOTIDE SEQUENCE [LARGE SCALE GENOMIC DNA]</scope>
    <source>
        <strain evidence="10">CBS 593.65</strain>
    </source>
</reference>
<keyword evidence="2" id="KW-0479">Metal-binding</keyword>
<dbReference type="SMART" id="SM00906">
    <property type="entry name" value="Fungal_trans"/>
    <property type="match status" value="1"/>
</dbReference>
<dbReference type="InterPro" id="IPR001138">
    <property type="entry name" value="Zn2Cys6_DnaBD"/>
</dbReference>
<keyword evidence="3" id="KW-0805">Transcription regulation</keyword>
<dbReference type="CDD" id="cd00067">
    <property type="entry name" value="GAL4"/>
    <property type="match status" value="1"/>
</dbReference>
<keyword evidence="4" id="KW-0238">DNA-binding</keyword>
<feature type="region of interest" description="Disordered" evidence="7">
    <location>
        <begin position="463"/>
        <end position="482"/>
    </location>
</feature>
<dbReference type="PROSITE" id="PS50048">
    <property type="entry name" value="ZN2_CY6_FUNGAL_2"/>
    <property type="match status" value="1"/>
</dbReference>
<dbReference type="PANTHER" id="PTHR31001:SF57">
    <property type="entry name" value="ZN(II)2CYS6 TRANSCRIPTION FACTOR (EUROFUNG)"/>
    <property type="match status" value="1"/>
</dbReference>
<evidence type="ECO:0000256" key="4">
    <source>
        <dbReference type="ARBA" id="ARBA00023125"/>
    </source>
</evidence>
<dbReference type="GO" id="GO:0008270">
    <property type="term" value="F:zinc ion binding"/>
    <property type="evidence" value="ECO:0007669"/>
    <property type="project" value="InterPro"/>
</dbReference>
<keyword evidence="10" id="KW-1185">Reference proteome</keyword>
<dbReference type="InterPro" id="IPR007219">
    <property type="entry name" value="XnlR_reg_dom"/>
</dbReference>
<dbReference type="InterPro" id="IPR050613">
    <property type="entry name" value="Sec_Metabolite_Reg"/>
</dbReference>
<dbReference type="GO" id="GO:0003677">
    <property type="term" value="F:DNA binding"/>
    <property type="evidence" value="ECO:0007669"/>
    <property type="project" value="UniProtKB-KW"/>
</dbReference>
<sequence>MSSLHHPGDPATRSAAPRKRIERSCLLCHRRKIRCDKKSPCSACTRMGVLCCYPGPEKTPRRPHKTTISDVSARVARLERTVRALSQDSAHYDSGELSVSAQASSRTHSAAGESPGHASDGVLLKGKHSSHYFDEILLSRVVEEEREMLYMLSTGETSEEKLSASLDISGILASSPAAPSSVFQPTKWQATQLWQTFVNNVDPLTKILHIPTAQAHIFGAINDASETAEDINALLFAVFYAATTSLEEDDVDALLGHDKETSLSFFKRRFEQSLGRLSARANKAGRSVWVLNGLAIRLAQSIGLHRDGKALNLSPFDSELRRRLWWHLWAKDIRASEDHGITVSSHDFSSEIDFPRNVDDNELDPAMSELPPSKPRWSEITYPLIVMKANHALQELSSMMAKPSPNNSNEFNEPTRKEAVRRLTAHIEEYSRNCNANIPIQRATMLFTRIILRKLDFVSHQQLMNQSQSQTGSKPEEDRKSLATEDNLVNACEILELYLQIRSDDLLRGFRWAFEAYPQYHLLLYVLWHLCVKPSGPNVDRAWHAVEASFGCESSTGQSQRDVITVTGPKLAILEMMRIKAVRFRQATSQFNSDFTAPVPAAAAADDDERQCIPARNFPGPADSFDALAGYGIPSDVMCWTHDAAFPDWNTLIDDFNMHPEAFGSGG</sequence>
<dbReference type="VEuPathDB" id="FungiDB:ASPSYDRAFT_136659"/>
<dbReference type="PANTHER" id="PTHR31001">
    <property type="entry name" value="UNCHARACTERIZED TRANSCRIPTIONAL REGULATORY PROTEIN"/>
    <property type="match status" value="1"/>
</dbReference>
<dbReference type="SMART" id="SM00066">
    <property type="entry name" value="GAL4"/>
    <property type="match status" value="1"/>
</dbReference>
<evidence type="ECO:0000313" key="9">
    <source>
        <dbReference type="EMBL" id="OJJ53836.1"/>
    </source>
</evidence>
<protein>
    <recommendedName>
        <fullName evidence="8">Zn(2)-C6 fungal-type domain-containing protein</fullName>
    </recommendedName>
</protein>
<dbReference type="RefSeq" id="XP_040697642.1">
    <property type="nucleotide sequence ID" value="XM_040840772.1"/>
</dbReference>
<evidence type="ECO:0000313" key="10">
    <source>
        <dbReference type="Proteomes" id="UP000184356"/>
    </source>
</evidence>
<keyword evidence="5" id="KW-0804">Transcription</keyword>
<feature type="domain" description="Zn(2)-C6 fungal-type" evidence="8">
    <location>
        <begin position="24"/>
        <end position="53"/>
    </location>
</feature>
<evidence type="ECO:0000256" key="3">
    <source>
        <dbReference type="ARBA" id="ARBA00023015"/>
    </source>
</evidence>
<evidence type="ECO:0000256" key="7">
    <source>
        <dbReference type="SAM" id="MobiDB-lite"/>
    </source>
</evidence>
<evidence type="ECO:0000256" key="5">
    <source>
        <dbReference type="ARBA" id="ARBA00023163"/>
    </source>
</evidence>
<keyword evidence="6" id="KW-0539">Nucleus</keyword>
<proteinExistence type="predicted"/>
<gene>
    <name evidence="9" type="ORF">ASPSYDRAFT_136659</name>
</gene>
<evidence type="ECO:0000259" key="8">
    <source>
        <dbReference type="PROSITE" id="PS50048"/>
    </source>
</evidence>
<evidence type="ECO:0000256" key="6">
    <source>
        <dbReference type="ARBA" id="ARBA00023242"/>
    </source>
</evidence>
<feature type="region of interest" description="Disordered" evidence="7">
    <location>
        <begin position="87"/>
        <end position="121"/>
    </location>
</feature>
<dbReference type="GO" id="GO:0006351">
    <property type="term" value="P:DNA-templated transcription"/>
    <property type="evidence" value="ECO:0007669"/>
    <property type="project" value="InterPro"/>
</dbReference>
<dbReference type="CDD" id="cd12148">
    <property type="entry name" value="fungal_TF_MHR"/>
    <property type="match status" value="1"/>
</dbReference>
<name>A0A1L9T328_9EURO</name>
<feature type="compositionally biased region" description="Polar residues" evidence="7">
    <location>
        <begin position="97"/>
        <end position="108"/>
    </location>
</feature>
<dbReference type="EMBL" id="KV878596">
    <property type="protein sequence ID" value="OJJ53836.1"/>
    <property type="molecule type" value="Genomic_DNA"/>
</dbReference>
<dbReference type="AlphaFoldDB" id="A0A1L9T328"/>
<dbReference type="GO" id="GO:0005634">
    <property type="term" value="C:nucleus"/>
    <property type="evidence" value="ECO:0007669"/>
    <property type="project" value="UniProtKB-SubCell"/>
</dbReference>
<dbReference type="SUPFAM" id="SSF57701">
    <property type="entry name" value="Zn2/Cys6 DNA-binding domain"/>
    <property type="match status" value="1"/>
</dbReference>
<accession>A0A1L9T328</accession>
<dbReference type="Gene3D" id="4.10.240.10">
    <property type="entry name" value="Zn(2)-C6 fungal-type DNA-binding domain"/>
    <property type="match status" value="1"/>
</dbReference>
<dbReference type="PROSITE" id="PS00463">
    <property type="entry name" value="ZN2_CY6_FUNGAL_1"/>
    <property type="match status" value="1"/>
</dbReference>